<proteinExistence type="predicted"/>
<dbReference type="EMBL" id="KI692795">
    <property type="protein sequence ID" value="ETM46732.1"/>
    <property type="molecule type" value="Genomic_DNA"/>
</dbReference>
<dbReference type="AlphaFoldDB" id="W2NDL9"/>
<feature type="domain" description="Dynein heavy chain linker" evidence="1">
    <location>
        <begin position="178"/>
        <end position="270"/>
    </location>
</feature>
<dbReference type="PANTHER" id="PTHR45703">
    <property type="entry name" value="DYNEIN HEAVY CHAIN"/>
    <property type="match status" value="1"/>
</dbReference>
<protein>
    <recommendedName>
        <fullName evidence="1">Dynein heavy chain linker domain-containing protein</fullName>
    </recommendedName>
</protein>
<evidence type="ECO:0000313" key="2">
    <source>
        <dbReference type="EMBL" id="ETM46732.1"/>
    </source>
</evidence>
<dbReference type="GO" id="GO:0045505">
    <property type="term" value="F:dynein intermediate chain binding"/>
    <property type="evidence" value="ECO:0007669"/>
    <property type="project" value="InterPro"/>
</dbReference>
<organism evidence="2">
    <name type="scientific">Phytophthora nicotianae</name>
    <name type="common">Potato buckeye rot agent</name>
    <name type="synonym">Phytophthora parasitica</name>
    <dbReference type="NCBI Taxonomy" id="4792"/>
    <lineage>
        <taxon>Eukaryota</taxon>
        <taxon>Sar</taxon>
        <taxon>Stramenopiles</taxon>
        <taxon>Oomycota</taxon>
        <taxon>Peronosporomycetes</taxon>
        <taxon>Peronosporales</taxon>
        <taxon>Peronosporaceae</taxon>
        <taxon>Phytophthora</taxon>
    </lineage>
</organism>
<gene>
    <name evidence="2" type="ORF">L914_08423</name>
</gene>
<dbReference type="GO" id="GO:0051959">
    <property type="term" value="F:dynein light intermediate chain binding"/>
    <property type="evidence" value="ECO:0007669"/>
    <property type="project" value="InterPro"/>
</dbReference>
<name>W2NDL9_PHYNI</name>
<dbReference type="VEuPathDB" id="FungiDB:PPTG_11056"/>
<dbReference type="Pfam" id="PF08393">
    <property type="entry name" value="DHC_N2"/>
    <property type="match status" value="1"/>
</dbReference>
<dbReference type="Proteomes" id="UP000054532">
    <property type="component" value="Unassembled WGS sequence"/>
</dbReference>
<evidence type="ECO:0000259" key="1">
    <source>
        <dbReference type="Pfam" id="PF08393"/>
    </source>
</evidence>
<dbReference type="GO" id="GO:0007018">
    <property type="term" value="P:microtubule-based movement"/>
    <property type="evidence" value="ECO:0007669"/>
    <property type="project" value="InterPro"/>
</dbReference>
<accession>W2NDL9</accession>
<sequence>MTTAKLDAMKGIVKDLAHARCKTQLGEYKQRIQSLLQRPQHLKEFVGHVERVQSLKSKQKALAKNTNVIWCSWMILRSVQESYKEETEAVDAFVASRVGEMTQQLDANIQRLDEQVLQLHNQLQGGLLIDASHFEDPSAVKSELESVKQRLTQLDELSKQYTEYQTLFNLMPFKHLNLQATQEHFATVESLWTAVEKWNELYQTAMTSPFFEVNTEELSKDAAVAFKDAYALHKKLSNDVTAVLKDRTAAFKLNMPTVLELGNPAMKDRH</sequence>
<reference evidence="2" key="1">
    <citation type="submission" date="2013-11" db="EMBL/GenBank/DDBJ databases">
        <title>The Genome Sequence of Phytophthora parasitica IAC_01/95.</title>
        <authorList>
            <consortium name="The Broad Institute Genomics Platform"/>
            <person name="Russ C."/>
            <person name="Tyler B."/>
            <person name="Panabieres F."/>
            <person name="Shan W."/>
            <person name="Tripathy S."/>
            <person name="Grunwald N."/>
            <person name="Machado M."/>
            <person name="Johnson C.S."/>
            <person name="Arredondo F."/>
            <person name="Hong C."/>
            <person name="Coffey M."/>
            <person name="Young S.K."/>
            <person name="Zeng Q."/>
            <person name="Gargeya S."/>
            <person name="Fitzgerald M."/>
            <person name="Abouelleil A."/>
            <person name="Alvarado L."/>
            <person name="Chapman S.B."/>
            <person name="Gainer-Dewar J."/>
            <person name="Goldberg J."/>
            <person name="Griggs A."/>
            <person name="Gujja S."/>
            <person name="Hansen M."/>
            <person name="Howarth C."/>
            <person name="Imamovic A."/>
            <person name="Ireland A."/>
            <person name="Larimer J."/>
            <person name="McCowan C."/>
            <person name="Murphy C."/>
            <person name="Pearson M."/>
            <person name="Poon T.W."/>
            <person name="Priest M."/>
            <person name="Roberts A."/>
            <person name="Saif S."/>
            <person name="Shea T."/>
            <person name="Sykes S."/>
            <person name="Wortman J."/>
            <person name="Nusbaum C."/>
            <person name="Birren B."/>
        </authorList>
    </citation>
    <scope>NUCLEOTIDE SEQUENCE [LARGE SCALE GENOMIC DNA]</scope>
    <source>
        <strain evidence="2">IAC_01/95</strain>
    </source>
</reference>
<dbReference type="InterPro" id="IPR026983">
    <property type="entry name" value="DHC"/>
</dbReference>
<dbReference type="GO" id="GO:0030286">
    <property type="term" value="C:dynein complex"/>
    <property type="evidence" value="ECO:0007669"/>
    <property type="project" value="InterPro"/>
</dbReference>
<dbReference type="InterPro" id="IPR013602">
    <property type="entry name" value="Dynein_heavy_linker"/>
</dbReference>